<dbReference type="KEGG" id="cre:CHLRE_13g591951v5"/>
<name>A0A2K3D154_CHLRE</name>
<feature type="compositionally biased region" description="Low complexity" evidence="1">
    <location>
        <begin position="100"/>
        <end position="113"/>
    </location>
</feature>
<feature type="compositionally biased region" description="Pro residues" evidence="1">
    <location>
        <begin position="71"/>
        <end position="88"/>
    </location>
</feature>
<protein>
    <submittedName>
        <fullName evidence="3">Uncharacterized protein</fullName>
    </submittedName>
</protein>
<dbReference type="OrthoDB" id="539881at2759"/>
<dbReference type="EMBL" id="CM008974">
    <property type="protein sequence ID" value="PNW74266.1"/>
    <property type="molecule type" value="Genomic_DNA"/>
</dbReference>
<proteinExistence type="predicted"/>
<dbReference type="RefSeq" id="XP_042917754.1">
    <property type="nucleotide sequence ID" value="XM_043069779.1"/>
</dbReference>
<keyword evidence="2" id="KW-1133">Transmembrane helix</keyword>
<organism evidence="3 4">
    <name type="scientific">Chlamydomonas reinhardtii</name>
    <name type="common">Chlamydomonas smithii</name>
    <dbReference type="NCBI Taxonomy" id="3055"/>
    <lineage>
        <taxon>Eukaryota</taxon>
        <taxon>Viridiplantae</taxon>
        <taxon>Chlorophyta</taxon>
        <taxon>core chlorophytes</taxon>
        <taxon>Chlorophyceae</taxon>
        <taxon>CS clade</taxon>
        <taxon>Chlamydomonadales</taxon>
        <taxon>Chlamydomonadaceae</taxon>
        <taxon>Chlamydomonas</taxon>
    </lineage>
</organism>
<reference evidence="3 4" key="1">
    <citation type="journal article" date="2007" name="Science">
        <title>The Chlamydomonas genome reveals the evolution of key animal and plant functions.</title>
        <authorList>
            <person name="Merchant S.S."/>
            <person name="Prochnik S.E."/>
            <person name="Vallon O."/>
            <person name="Harris E.H."/>
            <person name="Karpowicz S.J."/>
            <person name="Witman G.B."/>
            <person name="Terry A."/>
            <person name="Salamov A."/>
            <person name="Fritz-Laylin L.K."/>
            <person name="Marechal-Drouard L."/>
            <person name="Marshall W.F."/>
            <person name="Qu L.H."/>
            <person name="Nelson D.R."/>
            <person name="Sanderfoot A.A."/>
            <person name="Spalding M.H."/>
            <person name="Kapitonov V.V."/>
            <person name="Ren Q."/>
            <person name="Ferris P."/>
            <person name="Lindquist E."/>
            <person name="Shapiro H."/>
            <person name="Lucas S.M."/>
            <person name="Grimwood J."/>
            <person name="Schmutz J."/>
            <person name="Cardol P."/>
            <person name="Cerutti H."/>
            <person name="Chanfreau G."/>
            <person name="Chen C.L."/>
            <person name="Cognat V."/>
            <person name="Croft M.T."/>
            <person name="Dent R."/>
            <person name="Dutcher S."/>
            <person name="Fernandez E."/>
            <person name="Fukuzawa H."/>
            <person name="Gonzalez-Ballester D."/>
            <person name="Gonzalez-Halphen D."/>
            <person name="Hallmann A."/>
            <person name="Hanikenne M."/>
            <person name="Hippler M."/>
            <person name="Inwood W."/>
            <person name="Jabbari K."/>
            <person name="Kalanon M."/>
            <person name="Kuras R."/>
            <person name="Lefebvre P.A."/>
            <person name="Lemaire S.D."/>
            <person name="Lobanov A.V."/>
            <person name="Lohr M."/>
            <person name="Manuell A."/>
            <person name="Meier I."/>
            <person name="Mets L."/>
            <person name="Mittag M."/>
            <person name="Mittelmeier T."/>
            <person name="Moroney J.V."/>
            <person name="Moseley J."/>
            <person name="Napoli C."/>
            <person name="Nedelcu A.M."/>
            <person name="Niyogi K."/>
            <person name="Novoselov S.V."/>
            <person name="Paulsen I.T."/>
            <person name="Pazour G."/>
            <person name="Purton S."/>
            <person name="Ral J.P."/>
            <person name="Riano-Pachon D.M."/>
            <person name="Riekhof W."/>
            <person name="Rymarquis L."/>
            <person name="Schroda M."/>
            <person name="Stern D."/>
            <person name="Umen J."/>
            <person name="Willows R."/>
            <person name="Wilson N."/>
            <person name="Zimmer S.L."/>
            <person name="Allmer J."/>
            <person name="Balk J."/>
            <person name="Bisova K."/>
            <person name="Chen C.J."/>
            <person name="Elias M."/>
            <person name="Gendler K."/>
            <person name="Hauser C."/>
            <person name="Lamb M.R."/>
            <person name="Ledford H."/>
            <person name="Long J.C."/>
            <person name="Minagawa J."/>
            <person name="Page M.D."/>
            <person name="Pan J."/>
            <person name="Pootakham W."/>
            <person name="Roje S."/>
            <person name="Rose A."/>
            <person name="Stahlberg E."/>
            <person name="Terauchi A.M."/>
            <person name="Yang P."/>
            <person name="Ball S."/>
            <person name="Bowler C."/>
            <person name="Dieckmann C.L."/>
            <person name="Gladyshev V.N."/>
            <person name="Green P."/>
            <person name="Jorgensen R."/>
            <person name="Mayfield S."/>
            <person name="Mueller-Roeber B."/>
            <person name="Rajamani S."/>
            <person name="Sayre R.T."/>
            <person name="Brokstein P."/>
            <person name="Dubchak I."/>
            <person name="Goodstein D."/>
            <person name="Hornick L."/>
            <person name="Huang Y.W."/>
            <person name="Jhaveri J."/>
            <person name="Luo Y."/>
            <person name="Martinez D."/>
            <person name="Ngau W.C."/>
            <person name="Otillar B."/>
            <person name="Poliakov A."/>
            <person name="Porter A."/>
            <person name="Szajkowski L."/>
            <person name="Werner G."/>
            <person name="Zhou K."/>
            <person name="Grigoriev I.V."/>
            <person name="Rokhsar D.S."/>
            <person name="Grossman A.R."/>
        </authorList>
    </citation>
    <scope>NUCLEOTIDE SEQUENCE [LARGE SCALE GENOMIC DNA]</scope>
    <source>
        <strain evidence="4">CC-503</strain>
    </source>
</reference>
<feature type="region of interest" description="Disordered" evidence="1">
    <location>
        <begin position="67"/>
        <end position="125"/>
    </location>
</feature>
<sequence>MPSASWQQNSRDSGNSVIAAWIIQDDHFAKPVANEQRHQQGVSLSQAFAPARELTDASTQTADIALDAPASLPPPQPAPRQAPYPGATPRPRLVAPTPSGPSRVPAAPRARSATQPRRTRDQVTRDSYQLLWREYLTLTSAEAEEQQRRQQQRRANSFSLSRIASIFGGNASTEPEAAPAAAPAPTMSSTTAPAATILQGPLDYTKPKGLGKVLLMILCPPSDMLDMQRLTKQVAKLFTLLCKLLVMLSFLVIPAWLWLVRHEWAIGHTGDAVVVGVAGVLLFLAADATNKAAASSAAATKAGVFTASERSAYQSSPGYVSAVAAAAPPAAAAATHRPAAAAAVTAHRSVPAYQAVSSDPAVRQVKQRIMKLERLLFGNELTEADIGPDMLQGRVQALCLEVGVPFGGHGRSSSQMSAGELDAQLQAVEKALGI</sequence>
<keyword evidence="4" id="KW-1185">Reference proteome</keyword>
<dbReference type="GeneID" id="5718657"/>
<evidence type="ECO:0000256" key="2">
    <source>
        <dbReference type="SAM" id="Phobius"/>
    </source>
</evidence>
<dbReference type="ExpressionAtlas" id="A0A2K3D154">
    <property type="expression patterns" value="baseline and differential"/>
</dbReference>
<dbReference type="Gramene" id="PNW74266">
    <property type="protein sequence ID" value="PNW74266"/>
    <property type="gene ID" value="CHLRE_13g591951v5"/>
</dbReference>
<feature type="transmembrane region" description="Helical" evidence="2">
    <location>
        <begin position="237"/>
        <end position="259"/>
    </location>
</feature>
<dbReference type="InParanoid" id="A0A2K3D154"/>
<dbReference type="Proteomes" id="UP000006906">
    <property type="component" value="Chromosome 13"/>
</dbReference>
<feature type="transmembrane region" description="Helical" evidence="2">
    <location>
        <begin position="265"/>
        <end position="286"/>
    </location>
</feature>
<evidence type="ECO:0000313" key="4">
    <source>
        <dbReference type="Proteomes" id="UP000006906"/>
    </source>
</evidence>
<gene>
    <name evidence="3" type="ORF">CHLRE_13g591951v5</name>
</gene>
<accession>A0A2K3D154</accession>
<evidence type="ECO:0000256" key="1">
    <source>
        <dbReference type="SAM" id="MobiDB-lite"/>
    </source>
</evidence>
<dbReference type="AlphaFoldDB" id="A0A2K3D154"/>
<evidence type="ECO:0000313" key="3">
    <source>
        <dbReference type="EMBL" id="PNW74266.1"/>
    </source>
</evidence>
<keyword evidence="2" id="KW-0472">Membrane</keyword>
<keyword evidence="2" id="KW-0812">Transmembrane</keyword>